<protein>
    <submittedName>
        <fullName evidence="1">Glycosyl transferase</fullName>
    </submittedName>
</protein>
<gene>
    <name evidence="1" type="ORF">GCM10011531_04570</name>
</gene>
<name>A0A8J2TKZ2_9FLAO</name>
<evidence type="ECO:0000313" key="2">
    <source>
        <dbReference type="Proteomes" id="UP000598120"/>
    </source>
</evidence>
<dbReference type="AlphaFoldDB" id="A0A8J2TKZ2"/>
<dbReference type="Proteomes" id="UP000598120">
    <property type="component" value="Unassembled WGS sequence"/>
</dbReference>
<proteinExistence type="predicted"/>
<organism evidence="1 2">
    <name type="scientific">Aquaticitalea lipolytica</name>
    <dbReference type="NCBI Taxonomy" id="1247562"/>
    <lineage>
        <taxon>Bacteria</taxon>
        <taxon>Pseudomonadati</taxon>
        <taxon>Bacteroidota</taxon>
        <taxon>Flavobacteriia</taxon>
        <taxon>Flavobacteriales</taxon>
        <taxon>Flavobacteriaceae</taxon>
        <taxon>Aquaticitalea</taxon>
    </lineage>
</organism>
<dbReference type="SUPFAM" id="SSF53448">
    <property type="entry name" value="Nucleotide-diphospho-sugar transferases"/>
    <property type="match status" value="1"/>
</dbReference>
<dbReference type="InterPro" id="IPR029044">
    <property type="entry name" value="Nucleotide-diphossugar_trans"/>
</dbReference>
<dbReference type="GO" id="GO:0016740">
    <property type="term" value="F:transferase activity"/>
    <property type="evidence" value="ECO:0007669"/>
    <property type="project" value="UniProtKB-KW"/>
</dbReference>
<accession>A0A8J2TKZ2</accession>
<evidence type="ECO:0000313" key="1">
    <source>
        <dbReference type="EMBL" id="GFZ78120.1"/>
    </source>
</evidence>
<reference evidence="1 2" key="1">
    <citation type="journal article" date="2014" name="Int. J. Syst. Evol. Microbiol.">
        <title>Complete genome sequence of Corynebacterium casei LMG S-19264T (=DSM 44701T), isolated from a smear-ripened cheese.</title>
        <authorList>
            <consortium name="US DOE Joint Genome Institute (JGI-PGF)"/>
            <person name="Walter F."/>
            <person name="Albersmeier A."/>
            <person name="Kalinowski J."/>
            <person name="Ruckert C."/>
        </authorList>
    </citation>
    <scope>NUCLEOTIDE SEQUENCE [LARGE SCALE GENOMIC DNA]</scope>
    <source>
        <strain evidence="1 2">CGMCC 1.15295</strain>
    </source>
</reference>
<comment type="caution">
    <text evidence="1">The sequence shown here is derived from an EMBL/GenBank/DDBJ whole genome shotgun (WGS) entry which is preliminary data.</text>
</comment>
<keyword evidence="2" id="KW-1185">Reference proteome</keyword>
<sequence>MNLAPIVLFVYNRPWHTEQTLNALALNNLADKSVLYIYCDGPKKDASEEDLKKINEISQLVKSKQWCKEVVVIQRDDNLGLAKNVIDGITTVINKYGRIIVLEDDLITSPQFLTYCNEGLEIYKNASNVYSINGYQFPIDFNISDTFLCPLATSSWGWATWKEKWDCFQHDIEYKDLIQNHNFLMNRFNFANYDFASMINNPKSWAIKWYYSVFIKNGLGLFVTKSLVINIGLDGSGENCGIEDVNQNLSKEIFFIKLEDKINLKRYTQMLDYFTNEKLVKKENNVLRVSLKSKIKRYFQKIKRRIFLNF</sequence>
<dbReference type="Gene3D" id="3.90.550.10">
    <property type="entry name" value="Spore Coat Polysaccharide Biosynthesis Protein SpsA, Chain A"/>
    <property type="match status" value="1"/>
</dbReference>
<dbReference type="EMBL" id="BMIC01000001">
    <property type="protein sequence ID" value="GFZ78120.1"/>
    <property type="molecule type" value="Genomic_DNA"/>
</dbReference>
<dbReference type="RefSeq" id="WP_188604718.1">
    <property type="nucleotide sequence ID" value="NZ_BMIC01000001.1"/>
</dbReference>
<keyword evidence="1" id="KW-0808">Transferase</keyword>